<comment type="caution">
    <text evidence="2">The sequence shown here is derived from an EMBL/GenBank/DDBJ whole genome shotgun (WGS) entry which is preliminary data.</text>
</comment>
<keyword evidence="2" id="KW-0378">Hydrolase</keyword>
<protein>
    <submittedName>
        <fullName evidence="2">Metal-dependent hydrolase</fullName>
    </submittedName>
</protein>
<keyword evidence="1" id="KW-0812">Transmembrane</keyword>
<dbReference type="RefSeq" id="WP_119925525.1">
    <property type="nucleotide sequence ID" value="NZ_QZEY01000002.1"/>
</dbReference>
<dbReference type="Pfam" id="PF04307">
    <property type="entry name" value="YdjM"/>
    <property type="match status" value="2"/>
</dbReference>
<dbReference type="InterPro" id="IPR007404">
    <property type="entry name" value="YdjM-like"/>
</dbReference>
<feature type="transmembrane region" description="Helical" evidence="1">
    <location>
        <begin position="133"/>
        <end position="150"/>
    </location>
</feature>
<gene>
    <name evidence="2" type="ORF">D5H75_07085</name>
</gene>
<evidence type="ECO:0000256" key="1">
    <source>
        <dbReference type="SAM" id="Phobius"/>
    </source>
</evidence>
<feature type="transmembrane region" description="Helical" evidence="1">
    <location>
        <begin position="108"/>
        <end position="126"/>
    </location>
</feature>
<accession>A0A3A4AWE2</accession>
<dbReference type="GO" id="GO:0016787">
    <property type="term" value="F:hydrolase activity"/>
    <property type="evidence" value="ECO:0007669"/>
    <property type="project" value="UniProtKB-KW"/>
</dbReference>
<dbReference type="Proteomes" id="UP000265768">
    <property type="component" value="Unassembled WGS sequence"/>
</dbReference>
<keyword evidence="3" id="KW-1185">Reference proteome</keyword>
<feature type="transmembrane region" description="Helical" evidence="1">
    <location>
        <begin position="207"/>
        <end position="225"/>
    </location>
</feature>
<dbReference type="PANTHER" id="PTHR35531">
    <property type="entry name" value="INNER MEMBRANE PROTEIN YBCI-RELATED"/>
    <property type="match status" value="1"/>
</dbReference>
<keyword evidence="1" id="KW-1133">Transmembrane helix</keyword>
<dbReference type="EMBL" id="QZEY01000002">
    <property type="protein sequence ID" value="RJL34225.1"/>
    <property type="molecule type" value="Genomic_DNA"/>
</dbReference>
<keyword evidence="1" id="KW-0472">Membrane</keyword>
<evidence type="ECO:0000313" key="2">
    <source>
        <dbReference type="EMBL" id="RJL34225.1"/>
    </source>
</evidence>
<name>A0A3A4AWE2_9ACTN</name>
<sequence>MMGHTHTLTGAVAWLGATPLLAAAGFPLGPAEVVAGGLICAGAAMLPDLDHPSATIAQTYGPVTWVLSRVVNWASGGHRKATHSLLFAAAAGIGAQALADRTELGRNILIFLMIGLALRGLGVGIPRKRIASAFVNAGLTLGTMAALATFDLRYDWLGAAIALGCLAHIAGDCFTEKGCPIFWPVKTRFALPFGLGIDTGGKIEMRLLTPLFTVAAAGLLVFRLVPLT</sequence>
<evidence type="ECO:0000313" key="3">
    <source>
        <dbReference type="Proteomes" id="UP000265768"/>
    </source>
</evidence>
<organism evidence="2 3">
    <name type="scientific">Bailinhaonella thermotolerans</name>
    <dbReference type="NCBI Taxonomy" id="1070861"/>
    <lineage>
        <taxon>Bacteria</taxon>
        <taxon>Bacillati</taxon>
        <taxon>Actinomycetota</taxon>
        <taxon>Actinomycetes</taxon>
        <taxon>Streptosporangiales</taxon>
        <taxon>Streptosporangiaceae</taxon>
        <taxon>Bailinhaonella</taxon>
    </lineage>
</organism>
<dbReference type="AlphaFoldDB" id="A0A3A4AWE2"/>
<dbReference type="PANTHER" id="PTHR35531:SF1">
    <property type="entry name" value="INNER MEMBRANE PROTEIN YBCI-RELATED"/>
    <property type="match status" value="1"/>
</dbReference>
<dbReference type="OrthoDB" id="3425909at2"/>
<proteinExistence type="predicted"/>
<reference evidence="2 3" key="1">
    <citation type="submission" date="2018-09" db="EMBL/GenBank/DDBJ databases">
        <title>YIM 75507 draft genome.</title>
        <authorList>
            <person name="Tang S."/>
            <person name="Feng Y."/>
        </authorList>
    </citation>
    <scope>NUCLEOTIDE SEQUENCE [LARGE SCALE GENOMIC DNA]</scope>
    <source>
        <strain evidence="2 3">YIM 75507</strain>
    </source>
</reference>